<name>A0A561P3X7_9BACT</name>
<organism evidence="2 3">
    <name type="scientific">Chitinophaga polysaccharea</name>
    <dbReference type="NCBI Taxonomy" id="1293035"/>
    <lineage>
        <taxon>Bacteria</taxon>
        <taxon>Pseudomonadati</taxon>
        <taxon>Bacteroidota</taxon>
        <taxon>Chitinophagia</taxon>
        <taxon>Chitinophagales</taxon>
        <taxon>Chitinophagaceae</taxon>
        <taxon>Chitinophaga</taxon>
    </lineage>
</organism>
<comment type="caution">
    <text evidence="2">The sequence shown here is derived from an EMBL/GenBank/DDBJ whole genome shotgun (WGS) entry which is preliminary data.</text>
</comment>
<dbReference type="InterPro" id="IPR023210">
    <property type="entry name" value="NADP_OxRdtase_dom"/>
</dbReference>
<dbReference type="Proteomes" id="UP000320811">
    <property type="component" value="Unassembled WGS sequence"/>
</dbReference>
<dbReference type="OrthoDB" id="9773828at2"/>
<dbReference type="GO" id="GO:0005829">
    <property type="term" value="C:cytosol"/>
    <property type="evidence" value="ECO:0007669"/>
    <property type="project" value="TreeGrafter"/>
</dbReference>
<dbReference type="RefSeq" id="WP_145674598.1">
    <property type="nucleotide sequence ID" value="NZ_VIWO01000013.1"/>
</dbReference>
<dbReference type="InterPro" id="IPR020471">
    <property type="entry name" value="AKR"/>
</dbReference>
<proteinExistence type="predicted"/>
<protein>
    <submittedName>
        <fullName evidence="2">Aryl-alcohol dehydrogenase-like predicted oxidoreductase</fullName>
    </submittedName>
</protein>
<feature type="domain" description="NADP-dependent oxidoreductase" evidence="1">
    <location>
        <begin position="6"/>
        <end position="288"/>
    </location>
</feature>
<keyword evidence="3" id="KW-1185">Reference proteome</keyword>
<evidence type="ECO:0000259" key="1">
    <source>
        <dbReference type="Pfam" id="PF00248"/>
    </source>
</evidence>
<dbReference type="CDD" id="cd19090">
    <property type="entry name" value="AKR_AKR15A-like"/>
    <property type="match status" value="1"/>
</dbReference>
<gene>
    <name evidence="2" type="ORF">FHW36_11367</name>
</gene>
<dbReference type="PRINTS" id="PR00069">
    <property type="entry name" value="ALDKETRDTASE"/>
</dbReference>
<dbReference type="EMBL" id="VIWO01000013">
    <property type="protein sequence ID" value="TWF32813.1"/>
    <property type="molecule type" value="Genomic_DNA"/>
</dbReference>
<dbReference type="GO" id="GO:0016491">
    <property type="term" value="F:oxidoreductase activity"/>
    <property type="evidence" value="ECO:0007669"/>
    <property type="project" value="InterPro"/>
</dbReference>
<dbReference type="SUPFAM" id="SSF51430">
    <property type="entry name" value="NAD(P)-linked oxidoreductase"/>
    <property type="match status" value="1"/>
</dbReference>
<reference evidence="2 3" key="1">
    <citation type="submission" date="2019-06" db="EMBL/GenBank/DDBJ databases">
        <title>Sorghum-associated microbial communities from plants grown in Nebraska, USA.</title>
        <authorList>
            <person name="Schachtman D."/>
        </authorList>
    </citation>
    <scope>NUCLEOTIDE SEQUENCE [LARGE SCALE GENOMIC DNA]</scope>
    <source>
        <strain evidence="2 3">1209</strain>
    </source>
</reference>
<dbReference type="AlphaFoldDB" id="A0A561P3X7"/>
<sequence>MSFDQLVLGTAGIGGIWGAVVREDSIQTILQALEAGVTAIDTAPAYRDAEEMVGAALRQWAGPRPFISSKAGRLPGKTAEDAHYDYSRCAMWRSVENTLHKLQVDSLDLLFLHDPEGMSELEFAAAVAVMQELQQQKYTRALGIGGNPPPFAWKWLQQGIFSTLMEFNRLNAIQTPALHTSLSACARADIHYYAASPLYMGLLGKSLENFSTTPPAWLPAAAVGKARQLALLAEEAGITLPTLAHRFLLSIPNIYKVVIGASNPAELTTTLQGFGEGPLPAHLYEKILQISQDNQ</sequence>
<dbReference type="PANTHER" id="PTHR42686:SF1">
    <property type="entry name" value="GH17980P-RELATED"/>
    <property type="match status" value="1"/>
</dbReference>
<dbReference type="Pfam" id="PF00248">
    <property type="entry name" value="Aldo_ket_red"/>
    <property type="match status" value="1"/>
</dbReference>
<dbReference type="InterPro" id="IPR036812">
    <property type="entry name" value="NAD(P)_OxRdtase_dom_sf"/>
</dbReference>
<accession>A0A561P3X7</accession>
<evidence type="ECO:0000313" key="3">
    <source>
        <dbReference type="Proteomes" id="UP000320811"/>
    </source>
</evidence>
<dbReference type="PANTHER" id="PTHR42686">
    <property type="entry name" value="GH17980P-RELATED"/>
    <property type="match status" value="1"/>
</dbReference>
<dbReference type="Gene3D" id="3.20.20.100">
    <property type="entry name" value="NADP-dependent oxidoreductase domain"/>
    <property type="match status" value="1"/>
</dbReference>
<evidence type="ECO:0000313" key="2">
    <source>
        <dbReference type="EMBL" id="TWF32813.1"/>
    </source>
</evidence>